<evidence type="ECO:0000313" key="2">
    <source>
        <dbReference type="EMBL" id="XCJ81073.1"/>
    </source>
</evidence>
<reference evidence="2" key="1">
    <citation type="submission" date="2024-06" db="EMBL/GenBank/DDBJ databases">
        <title>Complete genome of Salinicola endophyticus HNIBRBA4755.</title>
        <authorList>
            <person name="Shin S.Y."/>
            <person name="Kang H."/>
            <person name="Song J."/>
        </authorList>
    </citation>
    <scope>NUCLEOTIDE SEQUENCE</scope>
    <source>
        <strain evidence="2">HNIBRBA4755</strain>
    </source>
</reference>
<keyword evidence="1" id="KW-0175">Coiled coil</keyword>
<name>A0AB74UED8_9GAMM</name>
<organism evidence="2">
    <name type="scientific">Salinicola endophyticus</name>
    <dbReference type="NCBI Taxonomy" id="1949083"/>
    <lineage>
        <taxon>Bacteria</taxon>
        <taxon>Pseudomonadati</taxon>
        <taxon>Pseudomonadota</taxon>
        <taxon>Gammaproteobacteria</taxon>
        <taxon>Oceanospirillales</taxon>
        <taxon>Halomonadaceae</taxon>
        <taxon>Salinicola</taxon>
    </lineage>
</organism>
<gene>
    <name evidence="2" type="ORF">ABV408_07790</name>
</gene>
<dbReference type="EMBL" id="CP159578">
    <property type="protein sequence ID" value="XCJ81073.1"/>
    <property type="molecule type" value="Genomic_DNA"/>
</dbReference>
<sequence>MSERSHRQRIEALEHEILQQRLEMTAAMREWRDATAPIDNAWEKLVSWRVPLMAAGSLFALRGARKPRATGRLLRRALTGLMMYNRGKALYRATRGRRR</sequence>
<dbReference type="RefSeq" id="WP_353981857.1">
    <property type="nucleotide sequence ID" value="NZ_CP159578.1"/>
</dbReference>
<evidence type="ECO:0000256" key="1">
    <source>
        <dbReference type="SAM" id="Coils"/>
    </source>
</evidence>
<accession>A0AB74UED8</accession>
<protein>
    <submittedName>
        <fullName evidence="2">YqjK-like family protein</fullName>
    </submittedName>
</protein>
<dbReference type="Pfam" id="PF13997">
    <property type="entry name" value="YqjK"/>
    <property type="match status" value="1"/>
</dbReference>
<proteinExistence type="predicted"/>
<dbReference type="AlphaFoldDB" id="A0AB74UED8"/>
<feature type="coiled-coil region" evidence="1">
    <location>
        <begin position="3"/>
        <end position="30"/>
    </location>
</feature>
<dbReference type="InterPro" id="IPR025612">
    <property type="entry name" value="YqjK"/>
</dbReference>